<evidence type="ECO:0000256" key="4">
    <source>
        <dbReference type="ARBA" id="ARBA00022827"/>
    </source>
</evidence>
<evidence type="ECO:0000259" key="7">
    <source>
        <dbReference type="PROSITE" id="PS00624"/>
    </source>
</evidence>
<evidence type="ECO:0000256" key="2">
    <source>
        <dbReference type="ARBA" id="ARBA00010790"/>
    </source>
</evidence>
<dbReference type="InterPro" id="IPR000172">
    <property type="entry name" value="GMC_OxRdtase_N"/>
</dbReference>
<feature type="domain" description="Glucose-methanol-choline oxidoreductase N-terminal" evidence="7">
    <location>
        <begin position="259"/>
        <end position="273"/>
    </location>
</feature>
<dbReference type="PIRSF" id="PIRSF000137">
    <property type="entry name" value="Alcohol_oxidase"/>
    <property type="match status" value="1"/>
</dbReference>
<dbReference type="InterPro" id="IPR007867">
    <property type="entry name" value="GMC_OxRtase_C"/>
</dbReference>
<dbReference type="Pfam" id="PF05199">
    <property type="entry name" value="GMC_oxred_C"/>
    <property type="match status" value="1"/>
</dbReference>
<reference evidence="8 9" key="1">
    <citation type="journal article" date="2021" name="Int. J. Syst. Evol. Microbiol.">
        <title>Pseudomonas lactucae sp. nov., a pathogen causing bacterial rot of lettuce in Japan.</title>
        <authorList>
            <person name="Sawada H."/>
            <person name="Fujikawa T."/>
            <person name="Satou M."/>
        </authorList>
    </citation>
    <scope>NUCLEOTIDE SEQUENCE [LARGE SCALE GENOMIC DNA]</scope>
    <source>
        <strain evidence="8 9">MAFF 301381</strain>
    </source>
</reference>
<evidence type="ECO:0000313" key="9">
    <source>
        <dbReference type="Proteomes" id="UP001154860"/>
    </source>
</evidence>
<dbReference type="Gene3D" id="3.50.50.60">
    <property type="entry name" value="FAD/NAD(P)-binding domain"/>
    <property type="match status" value="1"/>
</dbReference>
<dbReference type="PROSITE" id="PS51257">
    <property type="entry name" value="PROKAR_LIPOPROTEIN"/>
    <property type="match status" value="1"/>
</dbReference>
<gene>
    <name evidence="8" type="ORF">JWR99_07060</name>
</gene>
<protein>
    <submittedName>
        <fullName evidence="8">GMC family oxidoreductase N-terminal domain-containing protein</fullName>
    </submittedName>
</protein>
<dbReference type="InterPro" id="IPR012132">
    <property type="entry name" value="GMC_OxRdtase"/>
</dbReference>
<evidence type="ECO:0000256" key="6">
    <source>
        <dbReference type="PIRSR" id="PIRSR000137-2"/>
    </source>
</evidence>
<dbReference type="PROSITE" id="PS00624">
    <property type="entry name" value="GMC_OXRED_2"/>
    <property type="match status" value="1"/>
</dbReference>
<dbReference type="AlphaFoldDB" id="A0A9X1C3S2"/>
<dbReference type="GO" id="GO:0050660">
    <property type="term" value="F:flavin adenine dinucleotide binding"/>
    <property type="evidence" value="ECO:0007669"/>
    <property type="project" value="InterPro"/>
</dbReference>
<dbReference type="RefSeq" id="WP_205489465.1">
    <property type="nucleotide sequence ID" value="NZ_JAFHKI010000024.1"/>
</dbReference>
<comment type="cofactor">
    <cofactor evidence="1 6">
        <name>FAD</name>
        <dbReference type="ChEBI" id="CHEBI:57692"/>
    </cofactor>
</comment>
<dbReference type="SUPFAM" id="SSF51905">
    <property type="entry name" value="FAD/NAD(P)-binding domain"/>
    <property type="match status" value="1"/>
</dbReference>
<dbReference type="PANTHER" id="PTHR11552">
    <property type="entry name" value="GLUCOSE-METHANOL-CHOLINE GMC OXIDOREDUCTASE"/>
    <property type="match status" value="1"/>
</dbReference>
<dbReference type="Pfam" id="PF00732">
    <property type="entry name" value="GMC_oxred_N"/>
    <property type="match status" value="1"/>
</dbReference>
<dbReference type="InterPro" id="IPR036188">
    <property type="entry name" value="FAD/NAD-bd_sf"/>
</dbReference>
<dbReference type="PANTHER" id="PTHR11552:SF147">
    <property type="entry name" value="CHOLINE DEHYDROGENASE, MITOCHONDRIAL"/>
    <property type="match status" value="1"/>
</dbReference>
<proteinExistence type="inferred from homology"/>
<comment type="caution">
    <text evidence="8">The sequence shown here is derived from an EMBL/GenBank/DDBJ whole genome shotgun (WGS) entry which is preliminary data.</text>
</comment>
<comment type="similarity">
    <text evidence="2">Belongs to the GMC oxidoreductase family.</text>
</comment>
<reference evidence="8 9" key="2">
    <citation type="journal article" date="2023" name="Plant Pathol.">
        <title>Dismantling and reorganizing Pseudomonas marginalis sensu#lato.</title>
        <authorList>
            <person name="Sawada H."/>
            <person name="Fujikawa T."/>
            <person name="Satou M."/>
        </authorList>
    </citation>
    <scope>NUCLEOTIDE SEQUENCE [LARGE SCALE GENOMIC DNA]</scope>
    <source>
        <strain evidence="8 9">MAFF 301381</strain>
    </source>
</reference>
<dbReference type="Gene3D" id="3.30.560.10">
    <property type="entry name" value="Glucose Oxidase, domain 3"/>
    <property type="match status" value="1"/>
</dbReference>
<organism evidence="8 9">
    <name type="scientific">Pseudomonas lactucae</name>
    <dbReference type="NCBI Taxonomy" id="2813360"/>
    <lineage>
        <taxon>Bacteria</taxon>
        <taxon>Pseudomonadati</taxon>
        <taxon>Pseudomonadota</taxon>
        <taxon>Gammaproteobacteria</taxon>
        <taxon>Pseudomonadales</taxon>
        <taxon>Pseudomonadaceae</taxon>
        <taxon>Pseudomonas</taxon>
    </lineage>
</organism>
<feature type="binding site" evidence="6">
    <location>
        <position position="90"/>
    </location>
    <ligand>
        <name>FAD</name>
        <dbReference type="ChEBI" id="CHEBI:57692"/>
    </ligand>
</feature>
<evidence type="ECO:0000256" key="1">
    <source>
        <dbReference type="ARBA" id="ARBA00001974"/>
    </source>
</evidence>
<dbReference type="GO" id="GO:0016614">
    <property type="term" value="F:oxidoreductase activity, acting on CH-OH group of donors"/>
    <property type="evidence" value="ECO:0007669"/>
    <property type="project" value="InterPro"/>
</dbReference>
<accession>A0A9X1C3S2</accession>
<dbReference type="Proteomes" id="UP001154860">
    <property type="component" value="Unassembled WGS sequence"/>
</dbReference>
<keyword evidence="3" id="KW-0285">Flavoprotein</keyword>
<evidence type="ECO:0000256" key="5">
    <source>
        <dbReference type="ARBA" id="ARBA00023002"/>
    </source>
</evidence>
<sequence>MSQDKQGLEKFDYVIVGAGSAGCVLANRLTRDPATRVLLLEAGGWDKDPMIALPVGIQPMTAKQAYRWNDMSEPDAGLNGRRNYVPHGKVIGGGSSINYMAHTRCHPSDYDNWAADGATGWSYKEVLPFFKECETWAGGGDEWRGEAGELGAIAGKLDDPVYDAWFGSCRALGYPITNDHNGEKPEGIGVLQYTIKNGQRSSAAKAFLHPVLSRPNLTVRTDAMASRLLFDGKRAIGVEYLTQGQRCTVHAAHTVLSLGAINTPQLLMLSGIGPAEHLSSMGIQPLIDLPVGKNLQDHLAFSVMWARKKTGTLHRSLRLDRALVNIFRALVFRSGPSSSLPGVILGFIKSRASLKKPDLQLYIQIPPPEADAWFPGWKKPYQDCLQVKVQLMASESRGEITLRSLDPNDRPRIFYNSLSAPADIQVMREGFKRACALLSTDEMKLYRGQRLLPDRALNDDAEIDAFIREQAFQQYHPAGTCRMGNDERAVVNPDLSVRGLEGLSVVDASVMPTLISGNPNVPIMMIAAKVAAMWTRGKE</sequence>
<dbReference type="EMBL" id="JAFHKJ010000028">
    <property type="protein sequence ID" value="MBN2975754.1"/>
    <property type="molecule type" value="Genomic_DNA"/>
</dbReference>
<evidence type="ECO:0000256" key="3">
    <source>
        <dbReference type="ARBA" id="ARBA00022630"/>
    </source>
</evidence>
<keyword evidence="5" id="KW-0560">Oxidoreductase</keyword>
<keyword evidence="9" id="KW-1185">Reference proteome</keyword>
<evidence type="ECO:0000313" key="8">
    <source>
        <dbReference type="EMBL" id="MBN2975754.1"/>
    </source>
</evidence>
<name>A0A9X1C3S2_9PSED</name>
<dbReference type="SUPFAM" id="SSF54373">
    <property type="entry name" value="FAD-linked reductases, C-terminal domain"/>
    <property type="match status" value="1"/>
</dbReference>
<keyword evidence="4 6" id="KW-0274">FAD</keyword>